<dbReference type="EMBL" id="FNXT01000410">
    <property type="protein sequence ID" value="SZX64381.1"/>
    <property type="molecule type" value="Genomic_DNA"/>
</dbReference>
<evidence type="ECO:0000313" key="7">
    <source>
        <dbReference type="Proteomes" id="UP000256970"/>
    </source>
</evidence>
<proteinExistence type="inferred from homology"/>
<organism evidence="6 7">
    <name type="scientific">Tetradesmus obliquus</name>
    <name type="common">Green alga</name>
    <name type="synonym">Acutodesmus obliquus</name>
    <dbReference type="NCBI Taxonomy" id="3088"/>
    <lineage>
        <taxon>Eukaryota</taxon>
        <taxon>Viridiplantae</taxon>
        <taxon>Chlorophyta</taxon>
        <taxon>core chlorophytes</taxon>
        <taxon>Chlorophyceae</taxon>
        <taxon>CS clade</taxon>
        <taxon>Sphaeropleales</taxon>
        <taxon>Scenedesmaceae</taxon>
        <taxon>Tetradesmus</taxon>
    </lineage>
</organism>
<evidence type="ECO:0000313" key="6">
    <source>
        <dbReference type="EMBL" id="SZX64381.1"/>
    </source>
</evidence>
<evidence type="ECO:0000256" key="1">
    <source>
        <dbReference type="ARBA" id="ARBA00001917"/>
    </source>
</evidence>
<dbReference type="CDD" id="cd02933">
    <property type="entry name" value="OYE_like_FMN"/>
    <property type="match status" value="1"/>
</dbReference>
<comment type="similarity">
    <text evidence="2">Belongs to the NADH:flavin oxidoreductase/NADH oxidase family.</text>
</comment>
<comment type="cofactor">
    <cofactor evidence="1">
        <name>FMN</name>
        <dbReference type="ChEBI" id="CHEBI:58210"/>
    </cofactor>
</comment>
<dbReference type="InterPro" id="IPR013785">
    <property type="entry name" value="Aldolase_TIM"/>
</dbReference>
<evidence type="ECO:0000259" key="5">
    <source>
        <dbReference type="Pfam" id="PF00724"/>
    </source>
</evidence>
<dbReference type="PANTHER" id="PTHR22893:SF91">
    <property type="entry name" value="NADPH DEHYDROGENASE 2-RELATED"/>
    <property type="match status" value="1"/>
</dbReference>
<protein>
    <recommendedName>
        <fullName evidence="5">NADH:flavin oxidoreductase/NADH oxidase N-terminal domain-containing protein</fullName>
    </recommendedName>
</protein>
<dbReference type="GO" id="GO:0010181">
    <property type="term" value="F:FMN binding"/>
    <property type="evidence" value="ECO:0007669"/>
    <property type="project" value="InterPro"/>
</dbReference>
<evidence type="ECO:0000256" key="2">
    <source>
        <dbReference type="ARBA" id="ARBA00005979"/>
    </source>
</evidence>
<dbReference type="SUPFAM" id="SSF51395">
    <property type="entry name" value="FMN-linked oxidoreductases"/>
    <property type="match status" value="1"/>
</dbReference>
<dbReference type="PANTHER" id="PTHR22893">
    <property type="entry name" value="NADH OXIDOREDUCTASE-RELATED"/>
    <property type="match status" value="1"/>
</dbReference>
<evidence type="ECO:0000256" key="4">
    <source>
        <dbReference type="ARBA" id="ARBA00023002"/>
    </source>
</evidence>
<gene>
    <name evidence="6" type="ORF">BQ4739_LOCUS4892</name>
</gene>
<keyword evidence="7" id="KW-1185">Reference proteome</keyword>
<keyword evidence="3" id="KW-0285">Flavoprotein</keyword>
<keyword evidence="4" id="KW-0560">Oxidoreductase</keyword>
<dbReference type="FunFam" id="3.20.20.70:FF:000059">
    <property type="entry name" value="N-ethylmaleimide reductase, FMN-linked"/>
    <property type="match status" value="1"/>
</dbReference>
<dbReference type="AlphaFoldDB" id="A0A383VGQ3"/>
<sequence>MKQLQAAGPQMGSVKPASSARQILVSRSAIASRVAANPGLTVKEDAAPLFTSFKIGKYELQHRVIMAPLTRCRAPNNLPVPDMATYYAQRASLGGLIISEGTVISEQARGYPNTPGIWTAEQVAAWQPVTQAVRDRGGVFFCQLWHVGRASHPDYQLGGAAPVSASAVPVGDGSVVFTPRSEACPFPTPRALQLDEIPGLVQQFVDAARNAIAAGFHGVEVHAANGYIIDQFWKDNTNLRTDAYGGSTANKARLMLQVLEAVAAAVGEEHVGVRLCPYNVWMDATDGIDAAVDKNVWLMQELQQRLPDLTYVHMVEPRVAGGNVELEGEVGHSLAPFRQACGSPFLVAGGHSRASAIAAVSSGQAGGVVFGRFFVANPDLPRRLALDAPLNPYNRDTFYTPGLEGYTDYPFLNEQQVVVSF</sequence>
<dbReference type="Proteomes" id="UP000256970">
    <property type="component" value="Unassembled WGS sequence"/>
</dbReference>
<evidence type="ECO:0000256" key="3">
    <source>
        <dbReference type="ARBA" id="ARBA00022643"/>
    </source>
</evidence>
<dbReference type="STRING" id="3088.A0A383VGQ3"/>
<name>A0A383VGQ3_TETOB</name>
<keyword evidence="3" id="KW-0288">FMN</keyword>
<reference evidence="6 7" key="1">
    <citation type="submission" date="2016-10" db="EMBL/GenBank/DDBJ databases">
        <authorList>
            <person name="Cai Z."/>
        </authorList>
    </citation>
    <scope>NUCLEOTIDE SEQUENCE [LARGE SCALE GENOMIC DNA]</scope>
</reference>
<dbReference type="Gene3D" id="3.20.20.70">
    <property type="entry name" value="Aldolase class I"/>
    <property type="match status" value="1"/>
</dbReference>
<dbReference type="GO" id="GO:0005829">
    <property type="term" value="C:cytosol"/>
    <property type="evidence" value="ECO:0007669"/>
    <property type="project" value="UniProtKB-ARBA"/>
</dbReference>
<dbReference type="InterPro" id="IPR001155">
    <property type="entry name" value="OxRdtase_FMN_N"/>
</dbReference>
<dbReference type="InterPro" id="IPR045247">
    <property type="entry name" value="Oye-like"/>
</dbReference>
<feature type="domain" description="NADH:flavin oxidoreductase/NADH oxidase N-terminal" evidence="5">
    <location>
        <begin position="49"/>
        <end position="389"/>
    </location>
</feature>
<accession>A0A383VGQ3</accession>
<dbReference type="Pfam" id="PF00724">
    <property type="entry name" value="Oxidored_FMN"/>
    <property type="match status" value="1"/>
</dbReference>
<dbReference type="GO" id="GO:0016628">
    <property type="term" value="F:oxidoreductase activity, acting on the CH-CH group of donors, NAD or NADP as acceptor"/>
    <property type="evidence" value="ECO:0007669"/>
    <property type="project" value="UniProtKB-ARBA"/>
</dbReference>